<dbReference type="OrthoDB" id="7435247at2759"/>
<feature type="region of interest" description="Disordered" evidence="1">
    <location>
        <begin position="30"/>
        <end position="61"/>
    </location>
</feature>
<feature type="compositionally biased region" description="Polar residues" evidence="1">
    <location>
        <begin position="191"/>
        <end position="202"/>
    </location>
</feature>
<reference evidence="2" key="1">
    <citation type="submission" date="2021-12" db="EMBL/GenBank/DDBJ databases">
        <authorList>
            <person name="King R."/>
        </authorList>
    </citation>
    <scope>NUCLEOTIDE SEQUENCE</scope>
</reference>
<gene>
    <name evidence="2" type="ORF">CINC_LOCUS4540</name>
</gene>
<evidence type="ECO:0000313" key="3">
    <source>
        <dbReference type="Proteomes" id="UP001154114"/>
    </source>
</evidence>
<keyword evidence="3" id="KW-1185">Reference proteome</keyword>
<name>A0A9N8Q0U2_CHRIL</name>
<sequence length="222" mass="24038">MTRGRVNFWAINEEHTSQTSCEPDIAKWAGSDVTRPSADGPTRHEPVDQSVNCGESNTAGEPSGLIIDTAMGIGRDAAIPPVTRPSTSRYHTSIRSSLVYGATRAFFPLCRTCRHLAQEEHWSGSRASTGAVLPQHDGEACGDPGHGLHTCRRKIFARQGNDKWAVTRRHDNWTQWPPADGHKRTERGSSDAPSISTTSAQSRARGRRPPLGGSARPGRAPG</sequence>
<feature type="region of interest" description="Disordered" evidence="1">
    <location>
        <begin position="168"/>
        <end position="222"/>
    </location>
</feature>
<proteinExistence type="predicted"/>
<evidence type="ECO:0000313" key="2">
    <source>
        <dbReference type="EMBL" id="CAD0202882.1"/>
    </source>
</evidence>
<evidence type="ECO:0000256" key="1">
    <source>
        <dbReference type="SAM" id="MobiDB-lite"/>
    </source>
</evidence>
<feature type="compositionally biased region" description="Basic and acidic residues" evidence="1">
    <location>
        <begin position="180"/>
        <end position="189"/>
    </location>
</feature>
<feature type="compositionally biased region" description="Polar residues" evidence="1">
    <location>
        <begin position="49"/>
        <end position="60"/>
    </location>
</feature>
<protein>
    <submittedName>
        <fullName evidence="2">Uncharacterized protein</fullName>
    </submittedName>
</protein>
<dbReference type="EMBL" id="LR824021">
    <property type="protein sequence ID" value="CAD0202882.1"/>
    <property type="molecule type" value="Genomic_DNA"/>
</dbReference>
<dbReference type="AlphaFoldDB" id="A0A9N8Q0U2"/>
<organism evidence="2 3">
    <name type="scientific">Chrysodeixis includens</name>
    <name type="common">Soybean looper</name>
    <name type="synonym">Pseudoplusia includens</name>
    <dbReference type="NCBI Taxonomy" id="689277"/>
    <lineage>
        <taxon>Eukaryota</taxon>
        <taxon>Metazoa</taxon>
        <taxon>Ecdysozoa</taxon>
        <taxon>Arthropoda</taxon>
        <taxon>Hexapoda</taxon>
        <taxon>Insecta</taxon>
        <taxon>Pterygota</taxon>
        <taxon>Neoptera</taxon>
        <taxon>Endopterygota</taxon>
        <taxon>Lepidoptera</taxon>
        <taxon>Glossata</taxon>
        <taxon>Ditrysia</taxon>
        <taxon>Noctuoidea</taxon>
        <taxon>Noctuidae</taxon>
        <taxon>Plusiinae</taxon>
        <taxon>Chrysodeixis</taxon>
    </lineage>
</organism>
<dbReference type="Proteomes" id="UP001154114">
    <property type="component" value="Chromosome 18"/>
</dbReference>
<accession>A0A9N8Q0U2</accession>